<reference evidence="7 8" key="1">
    <citation type="submission" date="2014-04" db="EMBL/GenBank/DDBJ databases">
        <title>Evolutionary Origins and Diversification of the Mycorrhizal Mutualists.</title>
        <authorList>
            <consortium name="DOE Joint Genome Institute"/>
            <consortium name="Mycorrhizal Genomics Consortium"/>
            <person name="Kohler A."/>
            <person name="Kuo A."/>
            <person name="Nagy L.G."/>
            <person name="Floudas D."/>
            <person name="Copeland A."/>
            <person name="Barry K.W."/>
            <person name="Cichocki N."/>
            <person name="Veneault-Fourrey C."/>
            <person name="LaButti K."/>
            <person name="Lindquist E.A."/>
            <person name="Lipzen A."/>
            <person name="Lundell T."/>
            <person name="Morin E."/>
            <person name="Murat C."/>
            <person name="Riley R."/>
            <person name="Ohm R."/>
            <person name="Sun H."/>
            <person name="Tunlid A."/>
            <person name="Henrissat B."/>
            <person name="Grigoriev I.V."/>
            <person name="Hibbett D.S."/>
            <person name="Martin F."/>
        </authorList>
    </citation>
    <scope>NUCLEOTIDE SEQUENCE [LARGE SCALE GENOMIC DNA]</scope>
    <source>
        <strain evidence="7 8">Koide BX008</strain>
    </source>
</reference>
<dbReference type="InterPro" id="IPR000242">
    <property type="entry name" value="PTP_cat"/>
</dbReference>
<dbReference type="AlphaFoldDB" id="A0A0C2X8C5"/>
<dbReference type="EC" id="3.1.3.48" evidence="2"/>
<sequence length="956" mass="105690">MTSERKNNESGRTDAFVLMSPPYFPVSPAQLPTWLADDALLILDLRPSAAYTSARLPRALSLAVPTTLLRRPLFSLDRLSAMLANADVRTRFASWPSASRILVYDADSTSLPDSSIINALLGKFRTEGFTHDLAWIQGGFYAVVREASSLVDTRSLGTRIDDDDENDASRLPTHSVLRPNRLPMAAFTLSSTTLSSYAMAPSLSQRLKPPGPLTTDMDAVFHNRPAFNPFFDVVRQNIELSHGITERIPLSLTHRVRHRIHDLPFCWLQDIVRRADPKVCPDGSLTDGSESEQIDPANMAQGAEILATQFYQIELAEQRRLMSILEHHSRETEKNDISGTSSFPFSIVAGIEKGEKNRYRHIWPFEHARVRLHHKRGSGDDYINASYVQPLGTSRRYIATQGPLPATFQDFWMLCWEQNVHVIVMLTREVEGAMVKCGAYWTDSAFGPFRLRLLSTTGELPTDNVDNNIGYFAPQPSSASETRSPNGSSSHNRQSATIKRVFELTHVDYPQVKPRRVTHFQFLEWPDMNVPDDPQGVLELIKEVDKAVEDTQETRAPVSGGDGTSPLLCDMPHAGLDERTGIARHAMGKNSPVLLHCSAGVGRTGGFIAVDAILDAIKRGVRKGKQQQVNRLTRDSCLNSKTKASTPYFCATRQGGDLRQSDINAVAAESGGSSSSSVLPACSDSSSSEDSFEFDPNARFCGRYEARTPQTSQPVRNQPKVAVSVGPLCAVNCQTNGNSSTKHNAKSLVSANGHTQGRSLSRQLVVTSDEESPSRSFSPSADESEPHLFDGQRKELTRPPSSFPLPSVNLKKPRKLHEDTSPIELGTFTEPIWEVVQDMREQRMSLCQSLRQYVFIHAAIVEGALMIVDEERRREKTEGHTTLRQISPKITCRFSHEPTAIANKGRAVGLSVRSNGLASAILTGKRVASPTELPKENKQGQVLLSKRPSLQRAKSP</sequence>
<evidence type="ECO:0000313" key="7">
    <source>
        <dbReference type="EMBL" id="KIL70607.1"/>
    </source>
</evidence>
<feature type="region of interest" description="Disordered" evidence="3">
    <location>
        <begin position="667"/>
        <end position="690"/>
    </location>
</feature>
<evidence type="ECO:0000313" key="8">
    <source>
        <dbReference type="Proteomes" id="UP000054549"/>
    </source>
</evidence>
<dbReference type="SMART" id="SM00194">
    <property type="entry name" value="PTPc"/>
    <property type="match status" value="1"/>
</dbReference>
<dbReference type="InterPro" id="IPR036873">
    <property type="entry name" value="Rhodanese-like_dom_sf"/>
</dbReference>
<dbReference type="PROSITE" id="PS00383">
    <property type="entry name" value="TYR_PHOSPHATASE_1"/>
    <property type="match status" value="1"/>
</dbReference>
<evidence type="ECO:0000256" key="2">
    <source>
        <dbReference type="ARBA" id="ARBA00013064"/>
    </source>
</evidence>
<dbReference type="PANTHER" id="PTHR19134:SF561">
    <property type="entry name" value="PROTEIN TYROSINE PHOSPHATASE 36E, ISOFORM A"/>
    <property type="match status" value="1"/>
</dbReference>
<evidence type="ECO:0000259" key="4">
    <source>
        <dbReference type="PROSITE" id="PS50055"/>
    </source>
</evidence>
<evidence type="ECO:0000259" key="5">
    <source>
        <dbReference type="PROSITE" id="PS50056"/>
    </source>
</evidence>
<keyword evidence="8" id="KW-1185">Reference proteome</keyword>
<proteinExistence type="inferred from homology"/>
<accession>A0A0C2X8C5</accession>
<evidence type="ECO:0000256" key="3">
    <source>
        <dbReference type="SAM" id="MobiDB-lite"/>
    </source>
</evidence>
<dbReference type="InterPro" id="IPR003595">
    <property type="entry name" value="Tyr_Pase_cat"/>
</dbReference>
<feature type="region of interest" description="Disordered" evidence="3">
    <location>
        <begin position="751"/>
        <end position="809"/>
    </location>
</feature>
<dbReference type="Pfam" id="PF00102">
    <property type="entry name" value="Y_phosphatase"/>
    <property type="match status" value="1"/>
</dbReference>
<feature type="domain" description="Tyrosine specific protein phosphatases" evidence="5">
    <location>
        <begin position="588"/>
        <end position="645"/>
    </location>
</feature>
<dbReference type="OrthoDB" id="6058203at2759"/>
<feature type="region of interest" description="Disordered" evidence="3">
    <location>
        <begin position="925"/>
        <end position="956"/>
    </location>
</feature>
<dbReference type="SUPFAM" id="SSF52821">
    <property type="entry name" value="Rhodanese/Cell cycle control phosphatase"/>
    <property type="match status" value="1"/>
</dbReference>
<dbReference type="Proteomes" id="UP000054549">
    <property type="component" value="Unassembled WGS sequence"/>
</dbReference>
<dbReference type="PROSITE" id="PS50206">
    <property type="entry name" value="RHODANESE_3"/>
    <property type="match status" value="1"/>
</dbReference>
<dbReference type="InterPro" id="IPR001763">
    <property type="entry name" value="Rhodanese-like_dom"/>
</dbReference>
<dbReference type="PANTHER" id="PTHR19134">
    <property type="entry name" value="RECEPTOR-TYPE TYROSINE-PROTEIN PHOSPHATASE"/>
    <property type="match status" value="1"/>
</dbReference>
<dbReference type="InterPro" id="IPR050348">
    <property type="entry name" value="Protein-Tyr_Phosphatase"/>
</dbReference>
<feature type="compositionally biased region" description="Polar residues" evidence="3">
    <location>
        <begin position="475"/>
        <end position="495"/>
    </location>
</feature>
<comment type="similarity">
    <text evidence="1">Belongs to the protein-tyrosine phosphatase family. Non-receptor class subfamily.</text>
</comment>
<gene>
    <name evidence="7" type="ORF">M378DRAFT_20145</name>
</gene>
<feature type="region of interest" description="Disordered" evidence="3">
    <location>
        <begin position="469"/>
        <end position="495"/>
    </location>
</feature>
<dbReference type="Gene3D" id="3.90.190.10">
    <property type="entry name" value="Protein tyrosine phosphatase superfamily"/>
    <property type="match status" value="2"/>
</dbReference>
<dbReference type="InterPro" id="IPR000387">
    <property type="entry name" value="Tyr_Pase_dom"/>
</dbReference>
<dbReference type="InterPro" id="IPR016130">
    <property type="entry name" value="Tyr_Pase_AS"/>
</dbReference>
<protein>
    <recommendedName>
        <fullName evidence="2">protein-tyrosine-phosphatase</fullName>
        <ecNumber evidence="2">3.1.3.48</ecNumber>
    </recommendedName>
</protein>
<evidence type="ECO:0000259" key="6">
    <source>
        <dbReference type="PROSITE" id="PS50206"/>
    </source>
</evidence>
<dbReference type="InParanoid" id="A0A0C2X8C5"/>
<dbReference type="SMART" id="SM00404">
    <property type="entry name" value="PTPc_motif"/>
    <property type="match status" value="1"/>
</dbReference>
<dbReference type="STRING" id="946122.A0A0C2X8C5"/>
<feature type="compositionally biased region" description="Low complexity" evidence="3">
    <location>
        <begin position="670"/>
        <end position="689"/>
    </location>
</feature>
<feature type="domain" description="Rhodanese" evidence="6">
    <location>
        <begin position="36"/>
        <end position="152"/>
    </location>
</feature>
<dbReference type="EMBL" id="KN818223">
    <property type="protein sequence ID" value="KIL70607.1"/>
    <property type="molecule type" value="Genomic_DNA"/>
</dbReference>
<organism evidence="7 8">
    <name type="scientific">Amanita muscaria (strain Koide BX008)</name>
    <dbReference type="NCBI Taxonomy" id="946122"/>
    <lineage>
        <taxon>Eukaryota</taxon>
        <taxon>Fungi</taxon>
        <taxon>Dikarya</taxon>
        <taxon>Basidiomycota</taxon>
        <taxon>Agaricomycotina</taxon>
        <taxon>Agaricomycetes</taxon>
        <taxon>Agaricomycetidae</taxon>
        <taxon>Agaricales</taxon>
        <taxon>Pluteineae</taxon>
        <taxon>Amanitaceae</taxon>
        <taxon>Amanita</taxon>
    </lineage>
</organism>
<feature type="compositionally biased region" description="Polar residues" evidence="3">
    <location>
        <begin position="751"/>
        <end position="766"/>
    </location>
</feature>
<evidence type="ECO:0000256" key="1">
    <source>
        <dbReference type="ARBA" id="ARBA00009649"/>
    </source>
</evidence>
<dbReference type="Gene3D" id="3.40.250.10">
    <property type="entry name" value="Rhodanese-like domain"/>
    <property type="match status" value="1"/>
</dbReference>
<name>A0A0C2X8C5_AMAMK</name>
<dbReference type="HOGENOM" id="CLU_002713_0_0_1"/>
<feature type="domain" description="Tyrosine-protein phosphatase" evidence="4">
    <location>
        <begin position="355"/>
        <end position="619"/>
    </location>
</feature>
<dbReference type="PROSITE" id="PS50056">
    <property type="entry name" value="TYR_PHOSPHATASE_2"/>
    <property type="match status" value="1"/>
</dbReference>
<dbReference type="PRINTS" id="PR00700">
    <property type="entry name" value="PRTYPHPHTASE"/>
</dbReference>
<dbReference type="PROSITE" id="PS50055">
    <property type="entry name" value="TYR_PHOSPHATASE_PTP"/>
    <property type="match status" value="1"/>
</dbReference>
<dbReference type="FunCoup" id="A0A0C2X8C5">
    <property type="interactions" value="23"/>
</dbReference>
<feature type="compositionally biased region" description="Basic and acidic residues" evidence="3">
    <location>
        <begin position="784"/>
        <end position="797"/>
    </location>
</feature>
<dbReference type="GO" id="GO:0004725">
    <property type="term" value="F:protein tyrosine phosphatase activity"/>
    <property type="evidence" value="ECO:0007669"/>
    <property type="project" value="UniProtKB-EC"/>
</dbReference>
<dbReference type="SUPFAM" id="SSF52799">
    <property type="entry name" value="(Phosphotyrosine protein) phosphatases II"/>
    <property type="match status" value="1"/>
</dbReference>
<dbReference type="InterPro" id="IPR029021">
    <property type="entry name" value="Prot-tyrosine_phosphatase-like"/>
</dbReference>